<keyword evidence="8" id="KW-1185">Reference proteome</keyword>
<organism evidence="7 8">
    <name type="scientific">Abiotrophia defectiva ATCC 49176</name>
    <dbReference type="NCBI Taxonomy" id="592010"/>
    <lineage>
        <taxon>Bacteria</taxon>
        <taxon>Bacillati</taxon>
        <taxon>Bacillota</taxon>
        <taxon>Bacilli</taxon>
        <taxon>Lactobacillales</taxon>
        <taxon>Aerococcaceae</taxon>
        <taxon>Abiotrophia</taxon>
    </lineage>
</organism>
<proteinExistence type="predicted"/>
<keyword evidence="4" id="KW-0560">Oxidoreductase</keyword>
<evidence type="ECO:0000256" key="1">
    <source>
        <dbReference type="ARBA" id="ARBA00001974"/>
    </source>
</evidence>
<name>W1Q5P0_ABIDE</name>
<dbReference type="Proteomes" id="UP000019050">
    <property type="component" value="Unassembled WGS sequence"/>
</dbReference>
<evidence type="ECO:0000313" key="8">
    <source>
        <dbReference type="Proteomes" id="UP000019050"/>
    </source>
</evidence>
<feature type="domain" description="FAD/NAD(P)-binding" evidence="6">
    <location>
        <begin position="3"/>
        <end position="303"/>
    </location>
</feature>
<keyword evidence="2" id="KW-0285">Flavoprotein</keyword>
<evidence type="ECO:0000256" key="2">
    <source>
        <dbReference type="ARBA" id="ARBA00022630"/>
    </source>
</evidence>
<dbReference type="SUPFAM" id="SSF51905">
    <property type="entry name" value="FAD/NAD(P)-binding domain"/>
    <property type="match status" value="1"/>
</dbReference>
<dbReference type="HOGENOM" id="CLU_003291_1_0_9"/>
<dbReference type="eggNOG" id="COG0446">
    <property type="taxonomic scope" value="Bacteria"/>
</dbReference>
<dbReference type="InterPro" id="IPR036188">
    <property type="entry name" value="FAD/NAD-bd_sf"/>
</dbReference>
<evidence type="ECO:0000256" key="5">
    <source>
        <dbReference type="ARBA" id="ARBA00023284"/>
    </source>
</evidence>
<dbReference type="EMBL" id="ACIN03000013">
    <property type="protein sequence ID" value="ESK65174.1"/>
    <property type="molecule type" value="Genomic_DNA"/>
</dbReference>
<sequence>MSKTIIIGGSFAGLSCALQAKQLYPDMEVQVFDSQETVGFIPSGMNLVLNHEVDQLEAASFISEKEVRAAGVQLYLGHQVVEVDMKAKWLRAKNLKTQVITDYPYDQLVLAMGSKQTGHLVAHLDHPAIISTKDIGSAHHALEVLEDAGHVVVVGGGQIGIEACEALVNANKQVTLIEANDSLAERYFDPDFVEEIEAAIEIVGVDLRVGSKVASVETDPLRVILEDGDEIYADAILMGVNLFPNSSLVSDQVELNPDKTIWTSPYLETSVTDVFAVGDLVQVPYADQGRDFIALVNNAIRSGQIAAFNLKENRVKQATSLRVIGSRIFSQYVVSVAKTEHEANGTSAQPVQTITVTADYSLTDSTPVYLKLITEAETGRILGAKMRSESNILTYADTLALAIGQGLTDQELAFQDRLYYPLETVANPIIYRAALESYAQRVAK</sequence>
<evidence type="ECO:0000313" key="7">
    <source>
        <dbReference type="EMBL" id="ESK65174.1"/>
    </source>
</evidence>
<dbReference type="InterPro" id="IPR050260">
    <property type="entry name" value="FAD-bd_OxRdtase"/>
</dbReference>
<evidence type="ECO:0000256" key="3">
    <source>
        <dbReference type="ARBA" id="ARBA00022827"/>
    </source>
</evidence>
<dbReference type="OrthoDB" id="9802028at2"/>
<dbReference type="AlphaFoldDB" id="W1Q5P0"/>
<dbReference type="Gene3D" id="3.30.390.30">
    <property type="match status" value="1"/>
</dbReference>
<dbReference type="GO" id="GO:0016491">
    <property type="term" value="F:oxidoreductase activity"/>
    <property type="evidence" value="ECO:0007669"/>
    <property type="project" value="UniProtKB-KW"/>
</dbReference>
<evidence type="ECO:0000256" key="4">
    <source>
        <dbReference type="ARBA" id="ARBA00023002"/>
    </source>
</evidence>
<dbReference type="STRING" id="592010.GCWU000182_001335"/>
<protein>
    <submittedName>
        <fullName evidence="7">Pyridine nucleotide-disulfide oxidoreductase</fullName>
    </submittedName>
</protein>
<evidence type="ECO:0000259" key="6">
    <source>
        <dbReference type="Pfam" id="PF07992"/>
    </source>
</evidence>
<reference evidence="7" key="1">
    <citation type="submission" date="2013-06" db="EMBL/GenBank/DDBJ databases">
        <authorList>
            <person name="Weinstock G."/>
            <person name="Sodergren E."/>
            <person name="Clifton S."/>
            <person name="Fulton L."/>
            <person name="Fulton B."/>
            <person name="Courtney L."/>
            <person name="Fronick C."/>
            <person name="Harrison M."/>
            <person name="Strong C."/>
            <person name="Farmer C."/>
            <person name="Delahaunty K."/>
            <person name="Markovic C."/>
            <person name="Hall O."/>
            <person name="Minx P."/>
            <person name="Tomlinson C."/>
            <person name="Mitreva M."/>
            <person name="Nelson J."/>
            <person name="Hou S."/>
            <person name="Wollam A."/>
            <person name="Pepin K.H."/>
            <person name="Johnson M."/>
            <person name="Bhonagiri V."/>
            <person name="Nash W.E."/>
            <person name="Warren W."/>
            <person name="Chinwalla A."/>
            <person name="Mardis E.R."/>
            <person name="Wilson R.K."/>
        </authorList>
    </citation>
    <scope>NUCLEOTIDE SEQUENCE [LARGE SCALE GENOMIC DNA]</scope>
    <source>
        <strain evidence="7">ATCC 49176</strain>
    </source>
</reference>
<accession>W1Q5P0</accession>
<dbReference type="PANTHER" id="PTHR43429">
    <property type="entry name" value="PYRIDINE NUCLEOTIDE-DISULFIDE OXIDOREDUCTASE DOMAIN-CONTAINING"/>
    <property type="match status" value="1"/>
</dbReference>
<dbReference type="PRINTS" id="PR00469">
    <property type="entry name" value="PNDRDTASEII"/>
</dbReference>
<dbReference type="Gene3D" id="3.50.50.60">
    <property type="entry name" value="FAD/NAD(P)-binding domain"/>
    <property type="match status" value="2"/>
</dbReference>
<dbReference type="InterPro" id="IPR023753">
    <property type="entry name" value="FAD/NAD-binding_dom"/>
</dbReference>
<dbReference type="SUPFAM" id="SSF55424">
    <property type="entry name" value="FAD/NAD-linked reductases, dimerisation (C-terminal) domain"/>
    <property type="match status" value="1"/>
</dbReference>
<gene>
    <name evidence="7" type="ORF">GCWU000182_001335</name>
</gene>
<dbReference type="RefSeq" id="WP_023391977.1">
    <property type="nucleotide sequence ID" value="NZ_KI535340.1"/>
</dbReference>
<dbReference type="InterPro" id="IPR016156">
    <property type="entry name" value="FAD/NAD-linked_Rdtase_dimer_sf"/>
</dbReference>
<comment type="caution">
    <text evidence="7">The sequence shown here is derived from an EMBL/GenBank/DDBJ whole genome shotgun (WGS) entry which is preliminary data.</text>
</comment>
<dbReference type="Pfam" id="PF07992">
    <property type="entry name" value="Pyr_redox_2"/>
    <property type="match status" value="1"/>
</dbReference>
<dbReference type="GeneID" id="84817840"/>
<comment type="cofactor">
    <cofactor evidence="1">
        <name>FAD</name>
        <dbReference type="ChEBI" id="CHEBI:57692"/>
    </cofactor>
</comment>
<keyword evidence="5" id="KW-0676">Redox-active center</keyword>
<dbReference type="PANTHER" id="PTHR43429:SF1">
    <property type="entry name" value="NAD(P)H SULFUR OXIDOREDUCTASE (COA-DEPENDENT)"/>
    <property type="match status" value="1"/>
</dbReference>
<keyword evidence="3" id="KW-0274">FAD</keyword>
<dbReference type="PRINTS" id="PR00368">
    <property type="entry name" value="FADPNR"/>
</dbReference>
<dbReference type="PROSITE" id="PS51257">
    <property type="entry name" value="PROKAR_LIPOPROTEIN"/>
    <property type="match status" value="1"/>
</dbReference>